<sequence length="425" mass="48839">MASTISRAVDRFIQGLTSLPTNQSMDDILQEALDAERHMRLLFGSDPHNPELQDLFIGLIDVFSLNPAVRRSRARTTLDRRELSRDYLFPVKAQYRRPNMMPSTVPDMKTFRKHWELFTHGALSKMRPKDWQNIVAAGGSVLACLAPQQPAIPMRDMQKIFQSEPYAASDIDLFIWGLSPEEAKRKMEDIFYAVCASVRFDEVVCVRKAHVLSIHASYPTRPIQIILRLYQSPAEILAGFDVDAACCAYNGDQVWVNPRSLAAIVRQANTVDITRRSPSYEMRLAKYAERHFEVYLPSLKRENLNPLIYARELQAYPQGLARLLVLERAYSNSSWYNKLQYPRTRVIERRHRPEYAIGPRDLPAQENRILISSNYDRRLDMAKVPYGPKWNARSIRELISGRVKSSGATQLPHTKRHLVGSLDEL</sequence>
<dbReference type="PANTHER" id="PTHR43558:SF6">
    <property type="entry name" value="REDUCTASE, PUTATIVE (AFU_ORTHOLOGUE AFUA_3G10540)-RELATED"/>
    <property type="match status" value="1"/>
</dbReference>
<dbReference type="InParanoid" id="A0A409WBF3"/>
<dbReference type="InterPro" id="IPR053354">
    <property type="entry name" value="MGDG_epimerase"/>
</dbReference>
<evidence type="ECO:0000313" key="3">
    <source>
        <dbReference type="Proteomes" id="UP000284706"/>
    </source>
</evidence>
<organism evidence="2 3">
    <name type="scientific">Gymnopilus dilepis</name>
    <dbReference type="NCBI Taxonomy" id="231916"/>
    <lineage>
        <taxon>Eukaryota</taxon>
        <taxon>Fungi</taxon>
        <taxon>Dikarya</taxon>
        <taxon>Basidiomycota</taxon>
        <taxon>Agaricomycotina</taxon>
        <taxon>Agaricomycetes</taxon>
        <taxon>Agaricomycetidae</taxon>
        <taxon>Agaricales</taxon>
        <taxon>Agaricineae</taxon>
        <taxon>Hymenogastraceae</taxon>
        <taxon>Gymnopilus</taxon>
    </lineage>
</organism>
<feature type="region of interest" description="Disordered" evidence="1">
    <location>
        <begin position="406"/>
        <end position="425"/>
    </location>
</feature>
<evidence type="ECO:0000256" key="1">
    <source>
        <dbReference type="SAM" id="MobiDB-lite"/>
    </source>
</evidence>
<evidence type="ECO:0000313" key="2">
    <source>
        <dbReference type="EMBL" id="PPQ75821.1"/>
    </source>
</evidence>
<reference evidence="2 3" key="1">
    <citation type="journal article" date="2018" name="Evol. Lett.">
        <title>Horizontal gene cluster transfer increased hallucinogenic mushroom diversity.</title>
        <authorList>
            <person name="Reynolds H.T."/>
            <person name="Vijayakumar V."/>
            <person name="Gluck-Thaler E."/>
            <person name="Korotkin H.B."/>
            <person name="Matheny P.B."/>
            <person name="Slot J.C."/>
        </authorList>
    </citation>
    <scope>NUCLEOTIDE SEQUENCE [LARGE SCALE GENOMIC DNA]</scope>
    <source>
        <strain evidence="2 3">SRW20</strain>
    </source>
</reference>
<gene>
    <name evidence="2" type="ORF">CVT26_001238</name>
</gene>
<proteinExistence type="predicted"/>
<name>A0A409WBF3_9AGAR</name>
<dbReference type="STRING" id="231916.A0A409WBF3"/>
<accession>A0A409WBF3</accession>
<keyword evidence="3" id="KW-1185">Reference proteome</keyword>
<protein>
    <submittedName>
        <fullName evidence="2">Uncharacterized protein</fullName>
    </submittedName>
</protein>
<dbReference type="Proteomes" id="UP000284706">
    <property type="component" value="Unassembled WGS sequence"/>
</dbReference>
<dbReference type="AlphaFoldDB" id="A0A409WBF3"/>
<dbReference type="EMBL" id="NHYE01005225">
    <property type="protein sequence ID" value="PPQ75821.1"/>
    <property type="molecule type" value="Genomic_DNA"/>
</dbReference>
<dbReference type="OrthoDB" id="539213at2759"/>
<dbReference type="PANTHER" id="PTHR43558">
    <property type="entry name" value="REDUCTASE, PUTATIVE (AFU_ORTHOLOGUE AFUA_3G10540)-RELATED"/>
    <property type="match status" value="1"/>
</dbReference>
<comment type="caution">
    <text evidence="2">The sequence shown here is derived from an EMBL/GenBank/DDBJ whole genome shotgun (WGS) entry which is preliminary data.</text>
</comment>